<dbReference type="AlphaFoldDB" id="A0AAN6TQ18"/>
<protein>
    <recommendedName>
        <fullName evidence="3">F-box domain-containing protein</fullName>
    </recommendedName>
</protein>
<dbReference type="EMBL" id="MU853288">
    <property type="protein sequence ID" value="KAK4118060.1"/>
    <property type="molecule type" value="Genomic_DNA"/>
</dbReference>
<name>A0AAN6TQ18_9PEZI</name>
<keyword evidence="2" id="KW-1185">Reference proteome</keyword>
<proteinExistence type="predicted"/>
<accession>A0AAN6TQ18</accession>
<comment type="caution">
    <text evidence="1">The sequence shown here is derived from an EMBL/GenBank/DDBJ whole genome shotgun (WGS) entry which is preliminary data.</text>
</comment>
<evidence type="ECO:0008006" key="3">
    <source>
        <dbReference type="Google" id="ProtNLM"/>
    </source>
</evidence>
<evidence type="ECO:0000313" key="1">
    <source>
        <dbReference type="EMBL" id="KAK4118060.1"/>
    </source>
</evidence>
<dbReference type="Proteomes" id="UP001302602">
    <property type="component" value="Unassembled WGS sequence"/>
</dbReference>
<evidence type="ECO:0000313" key="2">
    <source>
        <dbReference type="Proteomes" id="UP001302602"/>
    </source>
</evidence>
<organism evidence="1 2">
    <name type="scientific">Parathielavia appendiculata</name>
    <dbReference type="NCBI Taxonomy" id="2587402"/>
    <lineage>
        <taxon>Eukaryota</taxon>
        <taxon>Fungi</taxon>
        <taxon>Dikarya</taxon>
        <taxon>Ascomycota</taxon>
        <taxon>Pezizomycotina</taxon>
        <taxon>Sordariomycetes</taxon>
        <taxon>Sordariomycetidae</taxon>
        <taxon>Sordariales</taxon>
        <taxon>Chaetomiaceae</taxon>
        <taxon>Parathielavia</taxon>
    </lineage>
</organism>
<reference evidence="1" key="2">
    <citation type="submission" date="2023-05" db="EMBL/GenBank/DDBJ databases">
        <authorList>
            <consortium name="Lawrence Berkeley National Laboratory"/>
            <person name="Steindorff A."/>
            <person name="Hensen N."/>
            <person name="Bonometti L."/>
            <person name="Westerberg I."/>
            <person name="Brannstrom I.O."/>
            <person name="Guillou S."/>
            <person name="Cros-Aarteil S."/>
            <person name="Calhoun S."/>
            <person name="Haridas S."/>
            <person name="Kuo A."/>
            <person name="Mondo S."/>
            <person name="Pangilinan J."/>
            <person name="Riley R."/>
            <person name="Labutti K."/>
            <person name="Andreopoulos B."/>
            <person name="Lipzen A."/>
            <person name="Chen C."/>
            <person name="Yanf M."/>
            <person name="Daum C."/>
            <person name="Ng V."/>
            <person name="Clum A."/>
            <person name="Ohm R."/>
            <person name="Martin F."/>
            <person name="Silar P."/>
            <person name="Natvig D."/>
            <person name="Lalanne C."/>
            <person name="Gautier V."/>
            <person name="Ament-Velasquez S.L."/>
            <person name="Kruys A."/>
            <person name="Hutchinson M.I."/>
            <person name="Powell A.J."/>
            <person name="Barry K."/>
            <person name="Miller A.N."/>
            <person name="Grigoriev I.V."/>
            <person name="Debuchy R."/>
            <person name="Gladieux P."/>
            <person name="Thoren M.H."/>
            <person name="Johannesson H."/>
        </authorList>
    </citation>
    <scope>NUCLEOTIDE SEQUENCE</scope>
    <source>
        <strain evidence="1">CBS 731.68</strain>
    </source>
</reference>
<dbReference type="RefSeq" id="XP_062641833.1">
    <property type="nucleotide sequence ID" value="XM_062787389.1"/>
</dbReference>
<gene>
    <name evidence="1" type="ORF">N657DRAFT_442102</name>
</gene>
<dbReference type="GeneID" id="87824159"/>
<reference evidence="1" key="1">
    <citation type="journal article" date="2023" name="Mol. Phylogenet. Evol.">
        <title>Genome-scale phylogeny and comparative genomics of the fungal order Sordariales.</title>
        <authorList>
            <person name="Hensen N."/>
            <person name="Bonometti L."/>
            <person name="Westerberg I."/>
            <person name="Brannstrom I.O."/>
            <person name="Guillou S."/>
            <person name="Cros-Aarteil S."/>
            <person name="Calhoun S."/>
            <person name="Haridas S."/>
            <person name="Kuo A."/>
            <person name="Mondo S."/>
            <person name="Pangilinan J."/>
            <person name="Riley R."/>
            <person name="LaButti K."/>
            <person name="Andreopoulos B."/>
            <person name="Lipzen A."/>
            <person name="Chen C."/>
            <person name="Yan M."/>
            <person name="Daum C."/>
            <person name="Ng V."/>
            <person name="Clum A."/>
            <person name="Steindorff A."/>
            <person name="Ohm R.A."/>
            <person name="Martin F."/>
            <person name="Silar P."/>
            <person name="Natvig D.O."/>
            <person name="Lalanne C."/>
            <person name="Gautier V."/>
            <person name="Ament-Velasquez S.L."/>
            <person name="Kruys A."/>
            <person name="Hutchinson M.I."/>
            <person name="Powell A.J."/>
            <person name="Barry K."/>
            <person name="Miller A.N."/>
            <person name="Grigoriev I.V."/>
            <person name="Debuchy R."/>
            <person name="Gladieux P."/>
            <person name="Hiltunen Thoren M."/>
            <person name="Johannesson H."/>
        </authorList>
    </citation>
    <scope>NUCLEOTIDE SEQUENCE</scope>
    <source>
        <strain evidence="1">CBS 731.68</strain>
    </source>
</reference>
<sequence length="197" mass="22377">MSMTTIDSHFEGFGLANPGLPPGHILQLPDEVLVDILLTAAEWLKNIDGADFYALYADRRVMTLVCRRFHRLATPLLYSQLVVVLERIINRENNPADSEVHRTGHIGKALGLLHRTLKSDSSLRSLCRDLVVDMKQAEHRRRPKQGLFRFFDLAKWLCGTESLRIHNGFGNGERGLTYSFLSLAMENLPRLKRLALT</sequence>